<dbReference type="EMBL" id="JAGMUV010000004">
    <property type="protein sequence ID" value="KAH7161571.1"/>
    <property type="molecule type" value="Genomic_DNA"/>
</dbReference>
<reference evidence="3" key="1">
    <citation type="journal article" date="2021" name="Nat. Commun.">
        <title>Genetic determinants of endophytism in the Arabidopsis root mycobiome.</title>
        <authorList>
            <person name="Mesny F."/>
            <person name="Miyauchi S."/>
            <person name="Thiergart T."/>
            <person name="Pickel B."/>
            <person name="Atanasova L."/>
            <person name="Karlsson M."/>
            <person name="Huettel B."/>
            <person name="Barry K.W."/>
            <person name="Haridas S."/>
            <person name="Chen C."/>
            <person name="Bauer D."/>
            <person name="Andreopoulos W."/>
            <person name="Pangilinan J."/>
            <person name="LaButti K."/>
            <person name="Riley R."/>
            <person name="Lipzen A."/>
            <person name="Clum A."/>
            <person name="Drula E."/>
            <person name="Henrissat B."/>
            <person name="Kohler A."/>
            <person name="Grigoriev I.V."/>
            <person name="Martin F.M."/>
            <person name="Hacquard S."/>
        </authorList>
    </citation>
    <scope>NUCLEOTIDE SEQUENCE</scope>
    <source>
        <strain evidence="3">MPI-CAGE-AT-0147</strain>
    </source>
</reference>
<feature type="coiled-coil region" evidence="1">
    <location>
        <begin position="283"/>
        <end position="317"/>
    </location>
</feature>
<protein>
    <submittedName>
        <fullName evidence="3">Uncharacterized protein</fullName>
    </submittedName>
</protein>
<sequence length="424" mass="48935">MRASMFIASRSSRHRIAAIALYRALLRAGQSVDLPRSAKPRGSLHPIVHLVKQRVRANMHFTSLRLVYGAMTAGYKFLTMFTKAQDRNSPEYAMIVTHMQRRIARAATSRREPPPRSPQRIHFQRKPPFLTKISGPGEPPEYISTVRPRPKPDFNGARKVPVYTTTAEGLPFLRFYKPQSRVLSKNIHNKQISFKRKIYKMLDIENIDMPFAKQEDDWEALVQKQLKAAGLEEEGPPEGPFSTYQRSQVLSKLWYEFRIDATWKDWLARGRALNQIAEDERSLAMEESRIAEEIQDAAEAERAVEDAFERITQKMRERRRDDRDDQALNPTVDSFPVTDIYRAPKWQWIVQRNENQSPKDGQAGLDANDRAERSYRHNQAQSKRRSGRIAPGNQGPYPPIINSKSHVDSVMDAFEAITLKRKNL</sequence>
<evidence type="ECO:0000256" key="2">
    <source>
        <dbReference type="SAM" id="MobiDB-lite"/>
    </source>
</evidence>
<proteinExistence type="predicted"/>
<accession>A0A9P9FGF9</accession>
<evidence type="ECO:0000313" key="3">
    <source>
        <dbReference type="EMBL" id="KAH7161571.1"/>
    </source>
</evidence>
<dbReference type="AlphaFoldDB" id="A0A9P9FGF9"/>
<gene>
    <name evidence="3" type="ORF">EDB81DRAFT_349028</name>
</gene>
<comment type="caution">
    <text evidence="3">The sequence shown here is derived from an EMBL/GenBank/DDBJ whole genome shotgun (WGS) entry which is preliminary data.</text>
</comment>
<evidence type="ECO:0000256" key="1">
    <source>
        <dbReference type="SAM" id="Coils"/>
    </source>
</evidence>
<name>A0A9P9FGF9_9HYPO</name>
<organism evidence="3 4">
    <name type="scientific">Dactylonectria macrodidyma</name>
    <dbReference type="NCBI Taxonomy" id="307937"/>
    <lineage>
        <taxon>Eukaryota</taxon>
        <taxon>Fungi</taxon>
        <taxon>Dikarya</taxon>
        <taxon>Ascomycota</taxon>
        <taxon>Pezizomycotina</taxon>
        <taxon>Sordariomycetes</taxon>
        <taxon>Hypocreomycetidae</taxon>
        <taxon>Hypocreales</taxon>
        <taxon>Nectriaceae</taxon>
        <taxon>Dactylonectria</taxon>
    </lineage>
</organism>
<keyword evidence="1" id="KW-0175">Coiled coil</keyword>
<keyword evidence="4" id="KW-1185">Reference proteome</keyword>
<dbReference type="OrthoDB" id="3925971at2759"/>
<feature type="region of interest" description="Disordered" evidence="2">
    <location>
        <begin position="352"/>
        <end position="399"/>
    </location>
</feature>
<dbReference type="Proteomes" id="UP000738349">
    <property type="component" value="Unassembled WGS sequence"/>
</dbReference>
<evidence type="ECO:0000313" key="4">
    <source>
        <dbReference type="Proteomes" id="UP000738349"/>
    </source>
</evidence>